<keyword evidence="1" id="KW-0677">Repeat</keyword>
<dbReference type="InterPro" id="IPR002889">
    <property type="entry name" value="WSC_carb-bd"/>
</dbReference>
<evidence type="ECO:0000259" key="3">
    <source>
        <dbReference type="PROSITE" id="PS51212"/>
    </source>
</evidence>
<dbReference type="PANTHER" id="PTHR45964:SF9">
    <property type="entry name" value="SULFOTRANSFERASE"/>
    <property type="match status" value="1"/>
</dbReference>
<dbReference type="PANTHER" id="PTHR45964">
    <property type="entry name" value="WSCD FAMILY MEMBER CG9164"/>
    <property type="match status" value="1"/>
</dbReference>
<dbReference type="Proteomes" id="UP001175000">
    <property type="component" value="Unassembled WGS sequence"/>
</dbReference>
<evidence type="ECO:0000256" key="1">
    <source>
        <dbReference type="ARBA" id="ARBA00022737"/>
    </source>
</evidence>
<dbReference type="EMBL" id="JAULSU010000003">
    <property type="protein sequence ID" value="KAK0624079.1"/>
    <property type="molecule type" value="Genomic_DNA"/>
</dbReference>
<feature type="signal peptide" evidence="2">
    <location>
        <begin position="1"/>
        <end position="17"/>
    </location>
</feature>
<proteinExistence type="predicted"/>
<evidence type="ECO:0000313" key="5">
    <source>
        <dbReference type="Proteomes" id="UP001175000"/>
    </source>
</evidence>
<dbReference type="Pfam" id="PF01822">
    <property type="entry name" value="WSC"/>
    <property type="match status" value="2"/>
</dbReference>
<feature type="domain" description="WSC" evidence="3">
    <location>
        <begin position="138"/>
        <end position="231"/>
    </location>
</feature>
<evidence type="ECO:0000256" key="2">
    <source>
        <dbReference type="SAM" id="SignalP"/>
    </source>
</evidence>
<name>A0AA40C449_9PEZI</name>
<comment type="caution">
    <text evidence="4">The sequence shown here is derived from an EMBL/GenBank/DDBJ whole genome shotgun (WGS) entry which is preliminary data.</text>
</comment>
<dbReference type="AlphaFoldDB" id="A0AA40C449"/>
<accession>A0AA40C449</accession>
<protein>
    <submittedName>
        <fullName evidence="4">WSC domain-containing protein</fullName>
    </submittedName>
</protein>
<dbReference type="PROSITE" id="PS51212">
    <property type="entry name" value="WSC"/>
    <property type="match status" value="2"/>
</dbReference>
<sequence length="231" mass="24268">MVRLLPFSLALPALTLAQITTYDYGCYTEGSNSIRALTGAFTSDFSAGGNSEAICKTFCTTAPNSFSLWGTEYGGECFCGNSLSQGSFGTFANECSTPCNGTTTNEKCGGGNRLSLYGSSPTPPTVTYNSYPAPAVSTIASVSCYEEPVGGRALSGDMVASDAMTVEACGNFCLNRGFKIFGLEYARECWCDNINNGTVSTATPTQCTFPCSGDSAQVCGGNDRLSVWQWV</sequence>
<feature type="chain" id="PRO_5041385875" evidence="2">
    <location>
        <begin position="18"/>
        <end position="231"/>
    </location>
</feature>
<keyword evidence="5" id="KW-1185">Reference proteome</keyword>
<dbReference type="SMART" id="SM00321">
    <property type="entry name" value="WSC"/>
    <property type="match status" value="2"/>
</dbReference>
<reference evidence="4" key="1">
    <citation type="submission" date="2023-06" db="EMBL/GenBank/DDBJ databases">
        <title>Genome-scale phylogeny and comparative genomics of the fungal order Sordariales.</title>
        <authorList>
            <consortium name="Lawrence Berkeley National Laboratory"/>
            <person name="Hensen N."/>
            <person name="Bonometti L."/>
            <person name="Westerberg I."/>
            <person name="Brannstrom I.O."/>
            <person name="Guillou S."/>
            <person name="Cros-Aarteil S."/>
            <person name="Calhoun S."/>
            <person name="Haridas S."/>
            <person name="Kuo A."/>
            <person name="Mondo S."/>
            <person name="Pangilinan J."/>
            <person name="Riley R."/>
            <person name="Labutti K."/>
            <person name="Andreopoulos B."/>
            <person name="Lipzen A."/>
            <person name="Chen C."/>
            <person name="Yanf M."/>
            <person name="Daum C."/>
            <person name="Ng V."/>
            <person name="Clum A."/>
            <person name="Steindorff A."/>
            <person name="Ohm R."/>
            <person name="Martin F."/>
            <person name="Silar P."/>
            <person name="Natvig D."/>
            <person name="Lalanne C."/>
            <person name="Gautier V."/>
            <person name="Ament-Velasquez S.L."/>
            <person name="Kruys A."/>
            <person name="Hutchinson M.I."/>
            <person name="Powell A.J."/>
            <person name="Barry K."/>
            <person name="Miller A.N."/>
            <person name="Grigoriev I.V."/>
            <person name="Debuchy R."/>
            <person name="Gladieux P."/>
            <person name="Thoren M.H."/>
            <person name="Johannesson H."/>
        </authorList>
    </citation>
    <scope>NUCLEOTIDE SEQUENCE</scope>
    <source>
        <strain evidence="4">CBS 606.72</strain>
    </source>
</reference>
<gene>
    <name evidence="4" type="ORF">B0T14DRAFT_426824</name>
</gene>
<organism evidence="4 5">
    <name type="scientific">Immersiella caudata</name>
    <dbReference type="NCBI Taxonomy" id="314043"/>
    <lineage>
        <taxon>Eukaryota</taxon>
        <taxon>Fungi</taxon>
        <taxon>Dikarya</taxon>
        <taxon>Ascomycota</taxon>
        <taxon>Pezizomycotina</taxon>
        <taxon>Sordariomycetes</taxon>
        <taxon>Sordariomycetidae</taxon>
        <taxon>Sordariales</taxon>
        <taxon>Lasiosphaeriaceae</taxon>
        <taxon>Immersiella</taxon>
    </lineage>
</organism>
<keyword evidence="2" id="KW-0732">Signal</keyword>
<feature type="domain" description="WSC" evidence="3">
    <location>
        <begin position="20"/>
        <end position="120"/>
    </location>
</feature>
<evidence type="ECO:0000313" key="4">
    <source>
        <dbReference type="EMBL" id="KAK0624079.1"/>
    </source>
</evidence>
<dbReference type="InterPro" id="IPR051589">
    <property type="entry name" value="Sialate-O-sulfotransferase"/>
</dbReference>